<keyword evidence="1" id="KW-0472">Membrane</keyword>
<evidence type="ECO:0000313" key="2">
    <source>
        <dbReference type="EMBL" id="MBX22755.1"/>
    </source>
</evidence>
<feature type="transmembrane region" description="Helical" evidence="1">
    <location>
        <begin position="12"/>
        <end position="32"/>
    </location>
</feature>
<keyword evidence="1" id="KW-1133">Transmembrane helix</keyword>
<feature type="transmembrane region" description="Helical" evidence="1">
    <location>
        <begin position="38"/>
        <end position="60"/>
    </location>
</feature>
<sequence length="64" mass="7279">MDGSHEMVPHKFCFFLCLLFSYFPFTCFLPFIPWHVLASLYLLSPSLCLSLLSSVSLLSVPAYT</sequence>
<accession>A0A2P2LXS2</accession>
<proteinExistence type="predicted"/>
<dbReference type="AlphaFoldDB" id="A0A2P2LXS2"/>
<organism evidence="2">
    <name type="scientific">Rhizophora mucronata</name>
    <name type="common">Asiatic mangrove</name>
    <dbReference type="NCBI Taxonomy" id="61149"/>
    <lineage>
        <taxon>Eukaryota</taxon>
        <taxon>Viridiplantae</taxon>
        <taxon>Streptophyta</taxon>
        <taxon>Embryophyta</taxon>
        <taxon>Tracheophyta</taxon>
        <taxon>Spermatophyta</taxon>
        <taxon>Magnoliopsida</taxon>
        <taxon>eudicotyledons</taxon>
        <taxon>Gunneridae</taxon>
        <taxon>Pentapetalae</taxon>
        <taxon>rosids</taxon>
        <taxon>fabids</taxon>
        <taxon>Malpighiales</taxon>
        <taxon>Rhizophoraceae</taxon>
        <taxon>Rhizophora</taxon>
    </lineage>
</organism>
<protein>
    <submittedName>
        <fullName evidence="2">Uncharacterized protein</fullName>
    </submittedName>
</protein>
<keyword evidence="1" id="KW-0812">Transmembrane</keyword>
<evidence type="ECO:0000256" key="1">
    <source>
        <dbReference type="SAM" id="Phobius"/>
    </source>
</evidence>
<dbReference type="EMBL" id="GGEC01042271">
    <property type="protein sequence ID" value="MBX22755.1"/>
    <property type="molecule type" value="Transcribed_RNA"/>
</dbReference>
<name>A0A2P2LXS2_RHIMU</name>
<reference evidence="2" key="1">
    <citation type="submission" date="2018-02" db="EMBL/GenBank/DDBJ databases">
        <title>Rhizophora mucronata_Transcriptome.</title>
        <authorList>
            <person name="Meera S.P."/>
            <person name="Sreeshan A."/>
            <person name="Augustine A."/>
        </authorList>
    </citation>
    <scope>NUCLEOTIDE SEQUENCE</scope>
    <source>
        <tissue evidence="2">Leaf</tissue>
    </source>
</reference>